<evidence type="ECO:0000256" key="1">
    <source>
        <dbReference type="ARBA" id="ARBA00009437"/>
    </source>
</evidence>
<proteinExistence type="inferred from homology"/>
<dbReference type="InterPro" id="IPR036390">
    <property type="entry name" value="WH_DNA-bd_sf"/>
</dbReference>
<dbReference type="InterPro" id="IPR005119">
    <property type="entry name" value="LysR_subst-bd"/>
</dbReference>
<dbReference type="Pfam" id="PF03466">
    <property type="entry name" value="LysR_substrate"/>
    <property type="match status" value="1"/>
</dbReference>
<keyword evidence="7" id="KW-1185">Reference proteome</keyword>
<keyword evidence="4" id="KW-0804">Transcription</keyword>
<dbReference type="PROSITE" id="PS50931">
    <property type="entry name" value="HTH_LYSR"/>
    <property type="match status" value="1"/>
</dbReference>
<dbReference type="Gene3D" id="3.40.190.290">
    <property type="match status" value="1"/>
</dbReference>
<sequence length="299" mass="32109">MTLEQLRLFVEVAEREHVTAAARALNLTQSAVSNAIAALETRHGVQLFDRVGRGIVVNETGRQFLIEARQVLARAGQAEAALNDLAGLRRGTLTLFASQTVAGYWLPRRMVAFREAYPGIDLHLRIGNSEQAERAIIEGVAELGFIEGEIDEPRLHQSVVDEDRMVVLVPPDHPWNRDTPLSAAELPTQPWVLREKGSGTRSSLEAAMTAQGVDPALLKPAMTLPSNECVLGAAEAGAGATALSESVARAALATGTLVTAPIVLPSRRFHMLRHRERPGSRASRAFADLVRAGGDGPAS</sequence>
<accession>A0A494W9C8</accession>
<dbReference type="SUPFAM" id="SSF53850">
    <property type="entry name" value="Periplasmic binding protein-like II"/>
    <property type="match status" value="1"/>
</dbReference>
<dbReference type="InterPro" id="IPR036388">
    <property type="entry name" value="WH-like_DNA-bd_sf"/>
</dbReference>
<dbReference type="Proteomes" id="UP000279959">
    <property type="component" value="Chromosome"/>
</dbReference>
<dbReference type="PRINTS" id="PR00039">
    <property type="entry name" value="HTHLYSR"/>
</dbReference>
<name>A0A494W9C8_9SPHN</name>
<dbReference type="GO" id="GO:0000976">
    <property type="term" value="F:transcription cis-regulatory region binding"/>
    <property type="evidence" value="ECO:0007669"/>
    <property type="project" value="TreeGrafter"/>
</dbReference>
<keyword evidence="3" id="KW-0238">DNA-binding</keyword>
<dbReference type="GO" id="GO:0003700">
    <property type="term" value="F:DNA-binding transcription factor activity"/>
    <property type="evidence" value="ECO:0007669"/>
    <property type="project" value="InterPro"/>
</dbReference>
<evidence type="ECO:0000256" key="4">
    <source>
        <dbReference type="ARBA" id="ARBA00023163"/>
    </source>
</evidence>
<dbReference type="InterPro" id="IPR000847">
    <property type="entry name" value="LysR_HTH_N"/>
</dbReference>
<dbReference type="Pfam" id="PF00126">
    <property type="entry name" value="HTH_1"/>
    <property type="match status" value="1"/>
</dbReference>
<dbReference type="RefSeq" id="WP_066700808.1">
    <property type="nucleotide sequence ID" value="NZ_AP018664.1"/>
</dbReference>
<dbReference type="PANTHER" id="PTHR30126:SF39">
    <property type="entry name" value="HTH-TYPE TRANSCRIPTIONAL REGULATOR CYSL"/>
    <property type="match status" value="1"/>
</dbReference>
<evidence type="ECO:0000256" key="3">
    <source>
        <dbReference type="ARBA" id="ARBA00023125"/>
    </source>
</evidence>
<dbReference type="FunFam" id="1.10.10.10:FF:000001">
    <property type="entry name" value="LysR family transcriptional regulator"/>
    <property type="match status" value="1"/>
</dbReference>
<evidence type="ECO:0000256" key="2">
    <source>
        <dbReference type="ARBA" id="ARBA00023015"/>
    </source>
</evidence>
<dbReference type="AlphaFoldDB" id="A0A494W9C8"/>
<organism evidence="6 7">
    <name type="scientific">Sphingobium amiense</name>
    <dbReference type="NCBI Taxonomy" id="135719"/>
    <lineage>
        <taxon>Bacteria</taxon>
        <taxon>Pseudomonadati</taxon>
        <taxon>Pseudomonadota</taxon>
        <taxon>Alphaproteobacteria</taxon>
        <taxon>Sphingomonadales</taxon>
        <taxon>Sphingomonadaceae</taxon>
        <taxon>Sphingobium</taxon>
    </lineage>
</organism>
<dbReference type="PANTHER" id="PTHR30126">
    <property type="entry name" value="HTH-TYPE TRANSCRIPTIONAL REGULATOR"/>
    <property type="match status" value="1"/>
</dbReference>
<dbReference type="Gene3D" id="1.10.10.10">
    <property type="entry name" value="Winged helix-like DNA-binding domain superfamily/Winged helix DNA-binding domain"/>
    <property type="match status" value="1"/>
</dbReference>
<feature type="domain" description="HTH lysR-type" evidence="5">
    <location>
        <begin position="1"/>
        <end position="58"/>
    </location>
</feature>
<dbReference type="EMBL" id="AP018664">
    <property type="protein sequence ID" value="BBD96799.1"/>
    <property type="molecule type" value="Genomic_DNA"/>
</dbReference>
<gene>
    <name evidence="6" type="ORF">SAMIE_1003000</name>
</gene>
<comment type="similarity">
    <text evidence="1">Belongs to the LysR transcriptional regulatory family.</text>
</comment>
<keyword evidence="2" id="KW-0805">Transcription regulation</keyword>
<dbReference type="SUPFAM" id="SSF46785">
    <property type="entry name" value="Winged helix' DNA-binding domain"/>
    <property type="match status" value="1"/>
</dbReference>
<evidence type="ECO:0000313" key="7">
    <source>
        <dbReference type="Proteomes" id="UP000279959"/>
    </source>
</evidence>
<evidence type="ECO:0000259" key="5">
    <source>
        <dbReference type="PROSITE" id="PS50931"/>
    </source>
</evidence>
<evidence type="ECO:0000313" key="6">
    <source>
        <dbReference type="EMBL" id="BBD96799.1"/>
    </source>
</evidence>
<reference evidence="6 7" key="1">
    <citation type="submission" date="2018-05" db="EMBL/GenBank/DDBJ databases">
        <title>Complete Genome Sequence of the Nonylphenol-Degrading Bacterium Sphingobium amiense DSM 16289T.</title>
        <authorList>
            <person name="Ootsuka M."/>
            <person name="Nishizawa T."/>
            <person name="Ohta H."/>
        </authorList>
    </citation>
    <scope>NUCLEOTIDE SEQUENCE [LARGE SCALE GENOMIC DNA]</scope>
    <source>
        <strain evidence="6 7">DSM 16289</strain>
    </source>
</reference>
<protein>
    <submittedName>
        <fullName evidence="6">LysR family transcriptional regulator</fullName>
    </submittedName>
</protein>
<dbReference type="CDD" id="cd08420">
    <property type="entry name" value="PBP2_CysL_like"/>
    <property type="match status" value="1"/>
</dbReference>
<dbReference type="KEGG" id="sami:SAMIE_1003000"/>